<dbReference type="Pfam" id="PF18759">
    <property type="entry name" value="Plavaka"/>
    <property type="match status" value="1"/>
</dbReference>
<organism evidence="1 2">
    <name type="scientific">Mycena belliarum</name>
    <dbReference type="NCBI Taxonomy" id="1033014"/>
    <lineage>
        <taxon>Eukaryota</taxon>
        <taxon>Fungi</taxon>
        <taxon>Dikarya</taxon>
        <taxon>Basidiomycota</taxon>
        <taxon>Agaricomycotina</taxon>
        <taxon>Agaricomycetes</taxon>
        <taxon>Agaricomycetidae</taxon>
        <taxon>Agaricales</taxon>
        <taxon>Marasmiineae</taxon>
        <taxon>Mycenaceae</taxon>
        <taxon>Mycena</taxon>
    </lineage>
</organism>
<keyword evidence="2" id="KW-1185">Reference proteome</keyword>
<protein>
    <submittedName>
        <fullName evidence="1">Uncharacterized protein</fullName>
    </submittedName>
</protein>
<dbReference type="Proteomes" id="UP001222325">
    <property type="component" value="Unassembled WGS sequence"/>
</dbReference>
<reference evidence="1" key="1">
    <citation type="submission" date="2023-03" db="EMBL/GenBank/DDBJ databases">
        <title>Massive genome expansion in bonnet fungi (Mycena s.s.) driven by repeated elements and novel gene families across ecological guilds.</title>
        <authorList>
            <consortium name="Lawrence Berkeley National Laboratory"/>
            <person name="Harder C.B."/>
            <person name="Miyauchi S."/>
            <person name="Viragh M."/>
            <person name="Kuo A."/>
            <person name="Thoen E."/>
            <person name="Andreopoulos B."/>
            <person name="Lu D."/>
            <person name="Skrede I."/>
            <person name="Drula E."/>
            <person name="Henrissat B."/>
            <person name="Morin E."/>
            <person name="Kohler A."/>
            <person name="Barry K."/>
            <person name="LaButti K."/>
            <person name="Morin E."/>
            <person name="Salamov A."/>
            <person name="Lipzen A."/>
            <person name="Mereny Z."/>
            <person name="Hegedus B."/>
            <person name="Baldrian P."/>
            <person name="Stursova M."/>
            <person name="Weitz H."/>
            <person name="Taylor A."/>
            <person name="Grigoriev I.V."/>
            <person name="Nagy L.G."/>
            <person name="Martin F."/>
            <person name="Kauserud H."/>
        </authorList>
    </citation>
    <scope>NUCLEOTIDE SEQUENCE</scope>
    <source>
        <strain evidence="1">CBHHK173m</strain>
    </source>
</reference>
<dbReference type="AlphaFoldDB" id="A0AAD6XJ14"/>
<comment type="caution">
    <text evidence="1">The sequence shown here is derived from an EMBL/GenBank/DDBJ whole genome shotgun (WGS) entry which is preliminary data.</text>
</comment>
<proteinExistence type="predicted"/>
<name>A0AAD6XJ14_9AGAR</name>
<accession>A0AAD6XJ14</accession>
<dbReference type="InterPro" id="IPR041078">
    <property type="entry name" value="Plavaka"/>
</dbReference>
<evidence type="ECO:0000313" key="1">
    <source>
        <dbReference type="EMBL" id="KAJ7078038.1"/>
    </source>
</evidence>
<sequence length="845" mass="96718">MDEANDLRHWAESPVPPEEIKRVYHPHSKHDPVFQSFDDYVASNIGERLAPIDDQPWRPFRSQLDFEVAEFCENNMLNKDSTESLISLIWRCTRDPTQFTLVDQHELDKLWDLASHKCVPFEKGLMTIKYKDENKEFDTYTRPLWDWVRSLVQDPGLAPCFVWDAEKVYKFNGESYVRFYHEPWTANAFWAAQSALPDDPAAKPVCLSVYADKSKLSSFGTQKAYAVIARVANVPISIRNSVRFGGGQVVGHQPIVKDDPQENGKAAFTNFKNIVWHNAFYKLLESLVLPSKVGDWTICGDGITRWLWPLILILAADYEEACVMALIRGLQGLYPCPICFVPWNEQSDLSTEHPRRTGLESQQILEEARAKRTVTEREELLKQNGLRDVDNVFWKIGNTDPHEAISYDPLHADDGGFWGDHLFAQFKARITEQGRAATVKIDTQMSKFPRWRGLNHFETIMNTSFNDGSKHEDIAKTMLFVAHNVLVDEPGLLLLQALRSYLEIRISLGFEVHTSETIAAGKTEILTLDSEYIEACERTNPGEKSWNFPKFHARRHAFEDIENKGASRNFGTKTSESMHGAIRKTYHRLTNFKDVTPQLVKHDHRRTVATFIRDQLNALEEDADEGSEDLEPTVLSNIEVGSKLASLSFEAIEQAMDLDPAFQRFRIRFGDFVSDFLPAYGYSLPNGKRIRFDSQEKIVPFQFLKVHYESLSSWTSTADYLRCNPKFHGHPRYDAVLVKTTNEPFFAQLIYMFSCTVEERLHPFALVLPLDAPTGRMGKKDKALRFHRVHAKPRRNSEFISVHSVIRGALLAPDFDKPGEFIVVDIADGDISLRLKTLYPGRHIA</sequence>
<evidence type="ECO:0000313" key="2">
    <source>
        <dbReference type="Proteomes" id="UP001222325"/>
    </source>
</evidence>
<gene>
    <name evidence="1" type="ORF">B0H15DRAFT_789221</name>
</gene>
<dbReference type="EMBL" id="JARJCN010000069">
    <property type="protein sequence ID" value="KAJ7078038.1"/>
    <property type="molecule type" value="Genomic_DNA"/>
</dbReference>